<dbReference type="Gene3D" id="3.90.1720.10">
    <property type="entry name" value="endopeptidase domain like (from Nostoc punctiforme)"/>
    <property type="match status" value="1"/>
</dbReference>
<dbReference type="InterPro" id="IPR051202">
    <property type="entry name" value="Peptidase_C40"/>
</dbReference>
<proteinExistence type="inferred from homology"/>
<organism evidence="7 8">
    <name type="scientific">Pricia antarctica</name>
    <dbReference type="NCBI Taxonomy" id="641691"/>
    <lineage>
        <taxon>Bacteria</taxon>
        <taxon>Pseudomonadati</taxon>
        <taxon>Bacteroidota</taxon>
        <taxon>Flavobacteriia</taxon>
        <taxon>Flavobacteriales</taxon>
        <taxon>Flavobacteriaceae</taxon>
        <taxon>Pricia</taxon>
    </lineage>
</organism>
<evidence type="ECO:0000256" key="2">
    <source>
        <dbReference type="ARBA" id="ARBA00022670"/>
    </source>
</evidence>
<dbReference type="AlphaFoldDB" id="A0A1G6X6S0"/>
<dbReference type="Pfam" id="PF00877">
    <property type="entry name" value="NLPC_P60"/>
    <property type="match status" value="1"/>
</dbReference>
<evidence type="ECO:0000256" key="1">
    <source>
        <dbReference type="ARBA" id="ARBA00007074"/>
    </source>
</evidence>
<dbReference type="RefSeq" id="WP_091865411.1">
    <property type="nucleotide sequence ID" value="NZ_FNAO01000001.1"/>
</dbReference>
<dbReference type="EMBL" id="FNAO01000001">
    <property type="protein sequence ID" value="SDD73764.1"/>
    <property type="molecule type" value="Genomic_DNA"/>
</dbReference>
<dbReference type="PANTHER" id="PTHR47053:SF1">
    <property type="entry name" value="MUREIN DD-ENDOPEPTIDASE MEPH-RELATED"/>
    <property type="match status" value="1"/>
</dbReference>
<evidence type="ECO:0000256" key="4">
    <source>
        <dbReference type="ARBA" id="ARBA00022807"/>
    </source>
</evidence>
<dbReference type="STRING" id="641691.SAMN05421636_101551"/>
<gene>
    <name evidence="7" type="ORF">SAMN05421636_101551</name>
</gene>
<protein>
    <submittedName>
        <fullName evidence="7">SH3 domain-containing protein</fullName>
    </submittedName>
</protein>
<dbReference type="SUPFAM" id="SSF54001">
    <property type="entry name" value="Cysteine proteinases"/>
    <property type="match status" value="1"/>
</dbReference>
<dbReference type="OrthoDB" id="9813368at2"/>
<keyword evidence="2" id="KW-0645">Protease</keyword>
<sequence length="396" mass="44516">MNKTYLKAVITILLAVLLTACGKMDDRRKLLAQVQIVQSEYAPDKRTALFDVSVVDAAETFVLMGETNLPEAVEALKAKLKSENINFKDEIERVPSKNLNGKTAALINISVANLRSQPKHSAELATQATLGTPVKVLKEQEGWYYIQTPDKYLAWVDDGGIERMDDRAMANWKTTDKIIYTKTYGHSYEGPARDQPVSDLVAGNILEIIKYVDEFFIVRYPDGRQAYVSKEEAEPYKAWLEKLTPNTDSLVATSKTLMGVPYLWGGTSTKGMDCSGFTKTVYFLNGMVIPRDASQQVHTGKAIDSVANFEKLQKGDLLFFGKKATDSTSEKVVHVGIWIGNNEFIHASDKVRISSMDKNAKKYDEFNRNRYLRTKRILKEKDEGLISLLDTPLFKD</sequence>
<dbReference type="PROSITE" id="PS51781">
    <property type="entry name" value="SH3B"/>
    <property type="match status" value="1"/>
</dbReference>
<keyword evidence="8" id="KW-1185">Reference proteome</keyword>
<dbReference type="Proteomes" id="UP000199109">
    <property type="component" value="Unassembled WGS sequence"/>
</dbReference>
<evidence type="ECO:0000313" key="7">
    <source>
        <dbReference type="EMBL" id="SDD73764.1"/>
    </source>
</evidence>
<evidence type="ECO:0000259" key="6">
    <source>
        <dbReference type="PROSITE" id="PS51935"/>
    </source>
</evidence>
<dbReference type="InterPro" id="IPR003646">
    <property type="entry name" value="SH3-like_bac-type"/>
</dbReference>
<keyword evidence="4" id="KW-0788">Thiol protease</keyword>
<name>A0A1G6X6S0_9FLAO</name>
<feature type="domain" description="SH3b" evidence="5">
    <location>
        <begin position="102"/>
        <end position="165"/>
    </location>
</feature>
<dbReference type="GO" id="GO:0008234">
    <property type="term" value="F:cysteine-type peptidase activity"/>
    <property type="evidence" value="ECO:0007669"/>
    <property type="project" value="UniProtKB-KW"/>
</dbReference>
<comment type="similarity">
    <text evidence="1">Belongs to the peptidase C40 family.</text>
</comment>
<dbReference type="Pfam" id="PF08239">
    <property type="entry name" value="SH3_3"/>
    <property type="match status" value="1"/>
</dbReference>
<dbReference type="InterPro" id="IPR000064">
    <property type="entry name" value="NLP_P60_dom"/>
</dbReference>
<dbReference type="GO" id="GO:0006508">
    <property type="term" value="P:proteolysis"/>
    <property type="evidence" value="ECO:0007669"/>
    <property type="project" value="UniProtKB-KW"/>
</dbReference>
<keyword evidence="3" id="KW-0378">Hydrolase</keyword>
<evidence type="ECO:0000313" key="8">
    <source>
        <dbReference type="Proteomes" id="UP000199109"/>
    </source>
</evidence>
<accession>A0A1G6X6S0</accession>
<reference evidence="7 8" key="1">
    <citation type="submission" date="2016-10" db="EMBL/GenBank/DDBJ databases">
        <authorList>
            <person name="de Groot N.N."/>
        </authorList>
    </citation>
    <scope>NUCLEOTIDE SEQUENCE [LARGE SCALE GENOMIC DNA]</scope>
    <source>
        <strain evidence="7 8">DSM 23421</strain>
    </source>
</reference>
<dbReference type="PROSITE" id="PS51935">
    <property type="entry name" value="NLPC_P60"/>
    <property type="match status" value="1"/>
</dbReference>
<dbReference type="PROSITE" id="PS51257">
    <property type="entry name" value="PROKAR_LIPOPROTEIN"/>
    <property type="match status" value="1"/>
</dbReference>
<feature type="domain" description="NlpC/P60" evidence="6">
    <location>
        <begin position="244"/>
        <end position="378"/>
    </location>
</feature>
<dbReference type="InterPro" id="IPR038765">
    <property type="entry name" value="Papain-like_cys_pep_sf"/>
</dbReference>
<evidence type="ECO:0000256" key="3">
    <source>
        <dbReference type="ARBA" id="ARBA00022801"/>
    </source>
</evidence>
<evidence type="ECO:0000259" key="5">
    <source>
        <dbReference type="PROSITE" id="PS51781"/>
    </source>
</evidence>
<dbReference type="PANTHER" id="PTHR47053">
    <property type="entry name" value="MUREIN DD-ENDOPEPTIDASE MEPH-RELATED"/>
    <property type="match status" value="1"/>
</dbReference>
<dbReference type="Gene3D" id="2.30.30.40">
    <property type="entry name" value="SH3 Domains"/>
    <property type="match status" value="2"/>
</dbReference>